<feature type="region of interest" description="Disordered" evidence="6">
    <location>
        <begin position="466"/>
        <end position="485"/>
    </location>
</feature>
<dbReference type="InterPro" id="IPR003604">
    <property type="entry name" value="Matrin/U1-like-C_Znf_C2H2"/>
</dbReference>
<dbReference type="OrthoDB" id="6378952at2759"/>
<keyword evidence="2" id="KW-0479">Metal-binding</keyword>
<dbReference type="InterPro" id="IPR022755">
    <property type="entry name" value="Znf_C2H2_jaz"/>
</dbReference>
<dbReference type="InterPro" id="IPR000690">
    <property type="entry name" value="Matrin/U1-C_Znf_C2H2"/>
</dbReference>
<dbReference type="SUPFAM" id="SSF57667">
    <property type="entry name" value="beta-beta-alpha zinc fingers"/>
    <property type="match status" value="2"/>
</dbReference>
<dbReference type="AlphaFoldDB" id="A0A1S3NMN2"/>
<keyword evidence="8" id="KW-1185">Reference proteome</keyword>
<dbReference type="Proteomes" id="UP001652741">
    <property type="component" value="Chromosome ssa20"/>
</dbReference>
<evidence type="ECO:0000256" key="6">
    <source>
        <dbReference type="SAM" id="MobiDB-lite"/>
    </source>
</evidence>
<evidence type="ECO:0000256" key="1">
    <source>
        <dbReference type="ARBA" id="ARBA00004123"/>
    </source>
</evidence>
<comment type="subcellular location">
    <subcellularLocation>
        <location evidence="1">Nucleus</location>
    </subcellularLocation>
</comment>
<dbReference type="InterPro" id="IPR026811">
    <property type="entry name" value="CIZ1"/>
</dbReference>
<evidence type="ECO:0000259" key="7">
    <source>
        <dbReference type="PROSITE" id="PS50171"/>
    </source>
</evidence>
<feature type="region of interest" description="Disordered" evidence="6">
    <location>
        <begin position="179"/>
        <end position="202"/>
    </location>
</feature>
<dbReference type="InterPro" id="IPR036236">
    <property type="entry name" value="Znf_C2H2_sf"/>
</dbReference>
<dbReference type="SMART" id="SM00355">
    <property type="entry name" value="ZnF_C2H2"/>
    <property type="match status" value="2"/>
</dbReference>
<evidence type="ECO:0000256" key="3">
    <source>
        <dbReference type="ARBA" id="ARBA00022771"/>
    </source>
</evidence>
<dbReference type="PANTHER" id="PTHR15491:SF12">
    <property type="entry name" value="CDKN1A INTERACTING ZINC FINGER PROTEIN 1B ISOFORM X1-RELATED"/>
    <property type="match status" value="1"/>
</dbReference>
<feature type="compositionally biased region" description="Basic residues" evidence="6">
    <location>
        <begin position="771"/>
        <end position="794"/>
    </location>
</feature>
<feature type="region of interest" description="Disordered" evidence="6">
    <location>
        <begin position="94"/>
        <end position="167"/>
    </location>
</feature>
<evidence type="ECO:0000256" key="4">
    <source>
        <dbReference type="ARBA" id="ARBA00022833"/>
    </source>
</evidence>
<keyword evidence="4" id="KW-0862">Zinc</keyword>
<dbReference type="OMA" id="DSIHACC"/>
<organism evidence="8 9">
    <name type="scientific">Salmo salar</name>
    <name type="common">Atlantic salmon</name>
    <dbReference type="NCBI Taxonomy" id="8030"/>
    <lineage>
        <taxon>Eukaryota</taxon>
        <taxon>Metazoa</taxon>
        <taxon>Chordata</taxon>
        <taxon>Craniata</taxon>
        <taxon>Vertebrata</taxon>
        <taxon>Euteleostomi</taxon>
        <taxon>Actinopterygii</taxon>
        <taxon>Neopterygii</taxon>
        <taxon>Teleostei</taxon>
        <taxon>Protacanthopterygii</taxon>
        <taxon>Salmoniformes</taxon>
        <taxon>Salmonidae</taxon>
        <taxon>Salmoninae</taxon>
        <taxon>Salmo</taxon>
    </lineage>
</organism>
<dbReference type="GO" id="GO:0008270">
    <property type="term" value="F:zinc ion binding"/>
    <property type="evidence" value="ECO:0007669"/>
    <property type="project" value="UniProtKB-KW"/>
</dbReference>
<sequence length="794" mass="88476">MFGHQQHLQQQQRIWQLQQHLQQRQQLQTTQLMPSQLPHQHQMNRPPPPSMIYLCPVPRASLLATNPMLQGALLMQQPMRGNMRGLAMGSRLPFTSSLSEGTRQSLLGPAPIPQVGLSSSGPNHSHTHFLNKDIRVRKRKKEQTGSAGGQLSSSSAEEPGERDDRTTNTEMQEAESVGQFFAKQQEPEMKKQKMNGSEEPGNIKIAQEAVQKSDNKMSTDVSQPVDISALEYRGGSTSIEVAKEYCEESITAEHVLGVGTSLKVTIQQSSESRAFSTGLEELAAATATGTPCGVGGQCEDSDRGAATYSHYCYICSNPYHNQQNFQNHMNGLEHQQRMMEIQQVSNACLANLLPRVGDSLQGTHKVGGKKPAGVQRWCATCQTHFTGELIEHRRTKEHKLSKQTSRPFCTVCNRQFRTPRKFVEHMKSREHKRKVEELREEGEPEVIEELITVDAVGCFEGEDDFEEETHEDEDSRGSQPSQRAVPLEHVGDYEAFDSETQYGSSFVVPVAGFLCRLCHKFFYFESTARHFHCKSLIHFQNLQKYKALKNQKSSAAEDTEKTRTCSRTVGDSPDMREYKVVIQVENDCTNDCNMARDNTHPCGTSSTTIKVHPVVSTQDKAEQDNISTATQQVSEQLDSDSVLPNTAVHRPCCCAIQPPSGSSCGLKNTVKQSPCQRSQPSLQEYGHDVTGEKCSCRGGCALALPAGQQDTNMSMPQTTSEPPRGSLLEREHLQQESSTLLMPHILELDEDKELVNREEVELKESAGMKPGKSRTTSKRMASKMKSTRTTHTKT</sequence>
<keyword evidence="3" id="KW-0863">Zinc-finger</keyword>
<dbReference type="Bgee" id="ENSSSAG00000071630">
    <property type="expression patterns" value="Expressed in pituitary gland and 24 other cell types or tissues"/>
</dbReference>
<dbReference type="InterPro" id="IPR056345">
    <property type="entry name" value="Znf-C2H2_CIZ1"/>
</dbReference>
<dbReference type="Pfam" id="PF12171">
    <property type="entry name" value="zf-C2H2_jaz"/>
    <property type="match status" value="1"/>
</dbReference>
<reference evidence="9" key="1">
    <citation type="submission" date="2025-08" db="UniProtKB">
        <authorList>
            <consortium name="RefSeq"/>
        </authorList>
    </citation>
    <scope>IDENTIFICATION</scope>
</reference>
<feature type="region of interest" description="Disordered" evidence="6">
    <location>
        <begin position="758"/>
        <end position="794"/>
    </location>
</feature>
<dbReference type="InterPro" id="IPR013087">
    <property type="entry name" value="Znf_C2H2_type"/>
</dbReference>
<dbReference type="STRING" id="8030.ENSSSAP00000092299"/>
<gene>
    <name evidence="9" type="primary">ciz1b</name>
</gene>
<dbReference type="PROSITE" id="PS00028">
    <property type="entry name" value="ZINC_FINGER_C2H2_1"/>
    <property type="match status" value="2"/>
</dbReference>
<dbReference type="PANTHER" id="PTHR15491">
    <property type="match status" value="1"/>
</dbReference>
<protein>
    <submittedName>
        <fullName evidence="9">Cdkn1a interacting zinc finger protein 1b isoform X1</fullName>
    </submittedName>
</protein>
<accession>A0A1S3NMN2</accession>
<evidence type="ECO:0000313" key="9">
    <source>
        <dbReference type="RefSeq" id="XP_014016500.1"/>
    </source>
</evidence>
<dbReference type="PROSITE" id="PS50171">
    <property type="entry name" value="ZF_MATRIN"/>
    <property type="match status" value="1"/>
</dbReference>
<dbReference type="Pfam" id="PF23330">
    <property type="entry name" value="zf-C2H2_14"/>
    <property type="match status" value="1"/>
</dbReference>
<feature type="compositionally biased region" description="Basic residues" evidence="6">
    <location>
        <begin position="125"/>
        <end position="141"/>
    </location>
</feature>
<dbReference type="SMART" id="SM00451">
    <property type="entry name" value="ZnF_U1"/>
    <property type="match status" value="3"/>
</dbReference>
<feature type="domain" description="Matrin-type" evidence="7">
    <location>
        <begin position="513"/>
        <end position="544"/>
    </location>
</feature>
<feature type="compositionally biased region" description="Polar residues" evidence="6">
    <location>
        <begin position="94"/>
        <end position="105"/>
    </location>
</feature>
<dbReference type="PaxDb" id="8030-ENSSSAP00000092299"/>
<name>A0A1S3NMN2_SALSA</name>
<keyword evidence="5" id="KW-0539">Nucleus</keyword>
<dbReference type="RefSeq" id="XP_014016500.1">
    <property type="nucleotide sequence ID" value="XM_014161025.2"/>
</dbReference>
<proteinExistence type="predicted"/>
<dbReference type="KEGG" id="sasa:106580207"/>
<evidence type="ECO:0000256" key="2">
    <source>
        <dbReference type="ARBA" id="ARBA00022723"/>
    </source>
</evidence>
<evidence type="ECO:0000256" key="5">
    <source>
        <dbReference type="ARBA" id="ARBA00023242"/>
    </source>
</evidence>
<dbReference type="GO" id="GO:0005634">
    <property type="term" value="C:nucleus"/>
    <property type="evidence" value="ECO:0007669"/>
    <property type="project" value="UniProtKB-SubCell"/>
</dbReference>
<dbReference type="GO" id="GO:0003676">
    <property type="term" value="F:nucleic acid binding"/>
    <property type="evidence" value="ECO:0007669"/>
    <property type="project" value="InterPro"/>
</dbReference>
<evidence type="ECO:0000313" key="8">
    <source>
        <dbReference type="Proteomes" id="UP001652741"/>
    </source>
</evidence>
<dbReference type="Gene3D" id="3.30.160.60">
    <property type="entry name" value="Classic Zinc Finger"/>
    <property type="match status" value="1"/>
</dbReference>